<dbReference type="NCBIfam" id="NF010020">
    <property type="entry name" value="PRK13498.1"/>
    <property type="match status" value="1"/>
</dbReference>
<proteinExistence type="inferred from homology"/>
<keyword evidence="1 3" id="KW-0145">Chemotaxis</keyword>
<dbReference type="InterPro" id="IPR005659">
    <property type="entry name" value="Chemorcpt_Glu_NH3ase_CheD"/>
</dbReference>
<evidence type="ECO:0000256" key="1">
    <source>
        <dbReference type="ARBA" id="ARBA00022500"/>
    </source>
</evidence>
<evidence type="ECO:0000256" key="3">
    <source>
        <dbReference type="HAMAP-Rule" id="MF_01440"/>
    </source>
</evidence>
<comment type="catalytic activity">
    <reaction evidence="3">
        <text>L-glutaminyl-[protein] + H2O = L-glutamyl-[protein] + NH4(+)</text>
        <dbReference type="Rhea" id="RHEA:16441"/>
        <dbReference type="Rhea" id="RHEA-COMP:10207"/>
        <dbReference type="Rhea" id="RHEA-COMP:10208"/>
        <dbReference type="ChEBI" id="CHEBI:15377"/>
        <dbReference type="ChEBI" id="CHEBI:28938"/>
        <dbReference type="ChEBI" id="CHEBI:29973"/>
        <dbReference type="ChEBI" id="CHEBI:30011"/>
        <dbReference type="EC" id="3.5.1.44"/>
    </reaction>
</comment>
<sequence length="170" mass="19314">MNTVLDTHIFKQITLQPGEFHFAQGKIRINTLLGSCVAITLWHPDKHLGGMCHYMLPKSSQTQRLEPGFFADGAMKLFLDAIKLHHTQPEDYHVKLFGGSNMFRQLNSHHHFLNVAEKNIAAGLKLLKQNGFHIQNMDLGGAVHRQVYLELWNGDVWVKYGGIETARDTL</sequence>
<dbReference type="EMBL" id="CP000302">
    <property type="protein sequence ID" value="ABE56576.1"/>
    <property type="molecule type" value="Genomic_DNA"/>
</dbReference>
<comment type="function">
    <text evidence="3">Probably deamidates glutamine residues to glutamate on methyl-accepting chemotaxis receptors (MCPs), playing an important role in chemotaxis.</text>
</comment>
<evidence type="ECO:0000313" key="4">
    <source>
        <dbReference type="EMBL" id="ABE56576.1"/>
    </source>
</evidence>
<dbReference type="Proteomes" id="UP000001982">
    <property type="component" value="Chromosome"/>
</dbReference>
<dbReference type="HOGENOM" id="CLU_087854_1_1_6"/>
<dbReference type="InterPro" id="IPR038592">
    <property type="entry name" value="CheD-like_sf"/>
</dbReference>
<dbReference type="KEGG" id="sdn:Sden_3300"/>
<dbReference type="AlphaFoldDB" id="Q12J00"/>
<accession>Q12J00</accession>
<keyword evidence="5" id="KW-1185">Reference proteome</keyword>
<dbReference type="PANTHER" id="PTHR35147:SF3">
    <property type="entry name" value="CHEMORECEPTOR GLUTAMINE DEAMIDASE CHED 1-RELATED"/>
    <property type="match status" value="1"/>
</dbReference>
<dbReference type="GO" id="GO:0006935">
    <property type="term" value="P:chemotaxis"/>
    <property type="evidence" value="ECO:0007669"/>
    <property type="project" value="UniProtKB-UniRule"/>
</dbReference>
<dbReference type="EC" id="3.5.1.44" evidence="3"/>
<dbReference type="eggNOG" id="COG1871">
    <property type="taxonomic scope" value="Bacteria"/>
</dbReference>
<gene>
    <name evidence="3" type="primary">cheD</name>
    <name evidence="4" type="ordered locus">Sden_3300</name>
</gene>
<dbReference type="SUPFAM" id="SSF64438">
    <property type="entry name" value="CNF1/YfiH-like putative cysteine hydrolases"/>
    <property type="match status" value="1"/>
</dbReference>
<dbReference type="GO" id="GO:0050568">
    <property type="term" value="F:protein-glutamine glutaminase activity"/>
    <property type="evidence" value="ECO:0007669"/>
    <property type="project" value="UniProtKB-UniRule"/>
</dbReference>
<organism evidence="4 5">
    <name type="scientific">Shewanella denitrificans (strain OS217 / ATCC BAA-1090 / DSM 15013)</name>
    <dbReference type="NCBI Taxonomy" id="318161"/>
    <lineage>
        <taxon>Bacteria</taxon>
        <taxon>Pseudomonadati</taxon>
        <taxon>Pseudomonadota</taxon>
        <taxon>Gammaproteobacteria</taxon>
        <taxon>Alteromonadales</taxon>
        <taxon>Shewanellaceae</taxon>
        <taxon>Shewanella</taxon>
    </lineage>
</organism>
<dbReference type="OrthoDB" id="9807202at2"/>
<evidence type="ECO:0000256" key="2">
    <source>
        <dbReference type="ARBA" id="ARBA00022801"/>
    </source>
</evidence>
<name>Q12J00_SHEDO</name>
<dbReference type="HAMAP" id="MF_01440">
    <property type="entry name" value="CheD"/>
    <property type="match status" value="1"/>
</dbReference>
<dbReference type="Pfam" id="PF03975">
    <property type="entry name" value="CheD"/>
    <property type="match status" value="1"/>
</dbReference>
<evidence type="ECO:0000313" key="5">
    <source>
        <dbReference type="Proteomes" id="UP000001982"/>
    </source>
</evidence>
<comment type="similarity">
    <text evidence="3">Belongs to the CheD family.</text>
</comment>
<reference evidence="4 5" key="1">
    <citation type="submission" date="2006-03" db="EMBL/GenBank/DDBJ databases">
        <title>Complete sequence of Shewanella denitrificans OS217.</title>
        <authorList>
            <consortium name="US DOE Joint Genome Institute"/>
            <person name="Copeland A."/>
            <person name="Lucas S."/>
            <person name="Lapidus A."/>
            <person name="Barry K."/>
            <person name="Detter J.C."/>
            <person name="Glavina del Rio T."/>
            <person name="Hammon N."/>
            <person name="Israni S."/>
            <person name="Dalin E."/>
            <person name="Tice H."/>
            <person name="Pitluck S."/>
            <person name="Brettin T."/>
            <person name="Bruce D."/>
            <person name="Han C."/>
            <person name="Tapia R."/>
            <person name="Gilna P."/>
            <person name="Kiss H."/>
            <person name="Schmutz J."/>
            <person name="Larimer F."/>
            <person name="Land M."/>
            <person name="Hauser L."/>
            <person name="Kyrpides N."/>
            <person name="Lykidis A."/>
            <person name="Richardson P."/>
        </authorList>
    </citation>
    <scope>NUCLEOTIDE SEQUENCE [LARGE SCALE GENOMIC DNA]</scope>
    <source>
        <strain evidence="5">OS217 / ATCC BAA-1090 / DSM 15013</strain>
    </source>
</reference>
<protein>
    <recommendedName>
        <fullName evidence="3">Probable chemoreceptor glutamine deamidase CheD</fullName>
        <ecNumber evidence="3">3.5.1.44</ecNumber>
    </recommendedName>
</protein>
<dbReference type="InterPro" id="IPR011324">
    <property type="entry name" value="Cytotoxic_necrot_fac-like_cat"/>
</dbReference>
<dbReference type="Gene3D" id="3.30.1330.200">
    <property type="match status" value="1"/>
</dbReference>
<dbReference type="PANTHER" id="PTHR35147">
    <property type="entry name" value="CHEMORECEPTOR GLUTAMINE DEAMIDASE CHED-RELATED"/>
    <property type="match status" value="1"/>
</dbReference>
<dbReference type="STRING" id="318161.Sden_3300"/>
<dbReference type="CDD" id="cd16352">
    <property type="entry name" value="CheD"/>
    <property type="match status" value="1"/>
</dbReference>
<keyword evidence="2 3" id="KW-0378">Hydrolase</keyword>